<dbReference type="Proteomes" id="UP000348942">
    <property type="component" value="Chromosome 2"/>
</dbReference>
<dbReference type="PANTHER" id="PTHR37326">
    <property type="entry name" value="BLL3975 PROTEIN"/>
    <property type="match status" value="1"/>
</dbReference>
<feature type="compositionally biased region" description="Basic and acidic residues" evidence="5">
    <location>
        <begin position="1"/>
        <end position="15"/>
    </location>
</feature>
<evidence type="ECO:0000256" key="1">
    <source>
        <dbReference type="ARBA" id="ARBA00001947"/>
    </source>
</evidence>
<keyword evidence="8" id="KW-1185">Reference proteome</keyword>
<dbReference type="InterPro" id="IPR053138">
    <property type="entry name" value="N-alpha-Ac-DABA_deacetylase"/>
</dbReference>
<protein>
    <submittedName>
        <fullName evidence="7">Deacylase</fullName>
    </submittedName>
</protein>
<name>A0A5Q0TK62_9VIBR</name>
<dbReference type="GO" id="GO:0046872">
    <property type="term" value="F:metal ion binding"/>
    <property type="evidence" value="ECO:0007669"/>
    <property type="project" value="UniProtKB-KW"/>
</dbReference>
<feature type="region of interest" description="Disordered" evidence="5">
    <location>
        <begin position="1"/>
        <end position="35"/>
    </location>
</feature>
<evidence type="ECO:0000256" key="2">
    <source>
        <dbReference type="ARBA" id="ARBA00022723"/>
    </source>
</evidence>
<evidence type="ECO:0000256" key="4">
    <source>
        <dbReference type="ARBA" id="ARBA00022833"/>
    </source>
</evidence>
<evidence type="ECO:0000313" key="8">
    <source>
        <dbReference type="Proteomes" id="UP000348942"/>
    </source>
</evidence>
<keyword evidence="3" id="KW-0378">Hydrolase</keyword>
<sequence>MHLKKEPKPVDEAKSKSIKATDTQPNENVAAPAKKRVKKNPAFEFMGNSIAAGERKVMEIETAKLYTNSPLSIPVEIIHGKYAGPTLLLDAAIHGDELNGVEIVRQIIEKTDASKLKGTLIAAPIVNVFGFIHKSRYLPDRRDLNRCFPGSEKGALASRIAHTFFTKVAQQADYIVDLHTGAIHRTNLPQIRACLDNAETIRIAKAFGTPVIIDAALRDGSLRAEAEKHGIPVLTYEAGEALRFEPIAISAGVLGITRVMQELGMLRPARKKVPESVIAKSSSWVRADSNGILRTMVTLGDRVSKGQVLAYISSPLGHVEITMKAPKEGIVIGQQTLPLVNEGDAVFHIAYFTEDNDSVGDKVETYIGDVIENVELRDESITTGFIAVPHQVKP</sequence>
<dbReference type="InterPro" id="IPR055438">
    <property type="entry name" value="AstE_AspA_cat"/>
</dbReference>
<dbReference type="SUPFAM" id="SSF53187">
    <property type="entry name" value="Zn-dependent exopeptidases"/>
    <property type="match status" value="1"/>
</dbReference>
<evidence type="ECO:0000313" key="7">
    <source>
        <dbReference type="EMBL" id="QGA66816.1"/>
    </source>
</evidence>
<dbReference type="AlphaFoldDB" id="A0A5Q0TK62"/>
<gene>
    <name evidence="7" type="ORF">GFB47_15635</name>
</gene>
<reference evidence="7 8" key="1">
    <citation type="submission" date="2019-10" db="EMBL/GenBank/DDBJ databases">
        <title>Vibrio sp. nov., isolated from Coralline algae surface.</title>
        <authorList>
            <person name="Geng Y."/>
            <person name="Zhang X."/>
        </authorList>
    </citation>
    <scope>NUCLEOTIDE SEQUENCE [LARGE SCALE GENOMIC DNA]</scope>
    <source>
        <strain evidence="7 8">SM1977</strain>
    </source>
</reference>
<evidence type="ECO:0000259" key="6">
    <source>
        <dbReference type="Pfam" id="PF24827"/>
    </source>
</evidence>
<dbReference type="EMBL" id="CP045700">
    <property type="protein sequence ID" value="QGA66816.1"/>
    <property type="molecule type" value="Genomic_DNA"/>
</dbReference>
<dbReference type="CDD" id="cd06251">
    <property type="entry name" value="M14_ASTE_ASPA-like"/>
    <property type="match status" value="1"/>
</dbReference>
<keyword evidence="4" id="KW-0862">Zinc</keyword>
<organism evidence="7 8">
    <name type="scientific">Vibrio algicola</name>
    <dbReference type="NCBI Taxonomy" id="2662262"/>
    <lineage>
        <taxon>Bacteria</taxon>
        <taxon>Pseudomonadati</taxon>
        <taxon>Pseudomonadota</taxon>
        <taxon>Gammaproteobacteria</taxon>
        <taxon>Vibrionales</taxon>
        <taxon>Vibrionaceae</taxon>
        <taxon>Vibrio</taxon>
    </lineage>
</organism>
<comment type="cofactor">
    <cofactor evidence="1">
        <name>Zn(2+)</name>
        <dbReference type="ChEBI" id="CHEBI:29105"/>
    </cofactor>
</comment>
<accession>A0A5Q0TK62</accession>
<dbReference type="GO" id="GO:0016788">
    <property type="term" value="F:hydrolase activity, acting on ester bonds"/>
    <property type="evidence" value="ECO:0007669"/>
    <property type="project" value="InterPro"/>
</dbReference>
<feature type="compositionally biased region" description="Polar residues" evidence="5">
    <location>
        <begin position="18"/>
        <end position="27"/>
    </location>
</feature>
<feature type="domain" description="Succinylglutamate desuccinylase/Aspartoacylase catalytic" evidence="6">
    <location>
        <begin position="83"/>
        <end position="262"/>
    </location>
</feature>
<dbReference type="Pfam" id="PF24827">
    <property type="entry name" value="AstE_AspA_cat"/>
    <property type="match status" value="1"/>
</dbReference>
<evidence type="ECO:0000256" key="5">
    <source>
        <dbReference type="SAM" id="MobiDB-lite"/>
    </source>
</evidence>
<dbReference type="Gene3D" id="3.40.630.10">
    <property type="entry name" value="Zn peptidases"/>
    <property type="match status" value="1"/>
</dbReference>
<evidence type="ECO:0000256" key="3">
    <source>
        <dbReference type="ARBA" id="ARBA00022801"/>
    </source>
</evidence>
<dbReference type="PANTHER" id="PTHR37326:SF2">
    <property type="entry name" value="SUCCINYLGLUTAMATE DESUCCINYLASE_ASPARTOACYLASE FAMILY PROTEIN"/>
    <property type="match status" value="1"/>
</dbReference>
<keyword evidence="2" id="KW-0479">Metal-binding</keyword>
<proteinExistence type="predicted"/>